<dbReference type="Proteomes" id="UP000220005">
    <property type="component" value="Unassembled WGS sequence"/>
</dbReference>
<name>A0A2A7ANB6_9FIRM</name>
<feature type="transmembrane region" description="Helical" evidence="7">
    <location>
        <begin position="617"/>
        <end position="640"/>
    </location>
</feature>
<dbReference type="InterPro" id="IPR003838">
    <property type="entry name" value="ABC3_permease_C"/>
</dbReference>
<dbReference type="GO" id="GO:0005886">
    <property type="term" value="C:plasma membrane"/>
    <property type="evidence" value="ECO:0007669"/>
    <property type="project" value="UniProtKB-SubCell"/>
</dbReference>
<feature type="coiled-coil region" evidence="6">
    <location>
        <begin position="253"/>
        <end position="319"/>
    </location>
</feature>
<reference evidence="10 11" key="1">
    <citation type="journal article" date="2017" name="Front. Microbiol.">
        <title>New Insights into the Diversity of the Genus Faecalibacterium.</title>
        <authorList>
            <person name="Benevides L."/>
            <person name="Burman S."/>
            <person name="Martin R."/>
            <person name="Robert V."/>
            <person name="Thomas M."/>
            <person name="Miquel S."/>
            <person name="Chain F."/>
            <person name="Sokol H."/>
            <person name="Bermudez-Humaran L.G."/>
            <person name="Morrison M."/>
            <person name="Langella P."/>
            <person name="Azevedo V.A."/>
            <person name="Chatel J.M."/>
            <person name="Soares S."/>
        </authorList>
    </citation>
    <scope>NUCLEOTIDE SEQUENCE [LARGE SCALE GENOMIC DNA]</scope>
    <source>
        <strain evidence="10 11">CNCM I 4575</strain>
    </source>
</reference>
<dbReference type="PANTHER" id="PTHR30287">
    <property type="entry name" value="MEMBRANE COMPONENT OF PREDICTED ABC SUPERFAMILY METABOLITE UPTAKE TRANSPORTER"/>
    <property type="match status" value="1"/>
</dbReference>
<feature type="transmembrane region" description="Helical" evidence="7">
    <location>
        <begin position="1028"/>
        <end position="1048"/>
    </location>
</feature>
<organism evidence="10 11">
    <name type="scientific">Faecalibacterium prausnitzii</name>
    <dbReference type="NCBI Taxonomy" id="853"/>
    <lineage>
        <taxon>Bacteria</taxon>
        <taxon>Bacillati</taxon>
        <taxon>Bacillota</taxon>
        <taxon>Clostridia</taxon>
        <taxon>Eubacteriales</taxon>
        <taxon>Oscillospiraceae</taxon>
        <taxon>Faecalibacterium</taxon>
    </lineage>
</organism>
<dbReference type="Pfam" id="PF02687">
    <property type="entry name" value="FtsX"/>
    <property type="match status" value="2"/>
</dbReference>
<feature type="transmembrane region" description="Helical" evidence="7">
    <location>
        <begin position="20"/>
        <end position="41"/>
    </location>
</feature>
<evidence type="ECO:0000256" key="1">
    <source>
        <dbReference type="ARBA" id="ARBA00004651"/>
    </source>
</evidence>
<proteinExistence type="predicted"/>
<evidence type="ECO:0000256" key="5">
    <source>
        <dbReference type="ARBA" id="ARBA00023136"/>
    </source>
</evidence>
<dbReference type="InterPro" id="IPR038766">
    <property type="entry name" value="Membrane_comp_ABC_pdt"/>
</dbReference>
<feature type="domain" description="ABC3 transporter permease C-terminal" evidence="8">
    <location>
        <begin position="572"/>
        <end position="678"/>
    </location>
</feature>
<evidence type="ECO:0000256" key="2">
    <source>
        <dbReference type="ARBA" id="ARBA00022475"/>
    </source>
</evidence>
<dbReference type="Pfam" id="PF12704">
    <property type="entry name" value="MacB_PCD"/>
    <property type="match status" value="1"/>
</dbReference>
<dbReference type="InterPro" id="IPR025857">
    <property type="entry name" value="MacB_PCD"/>
</dbReference>
<keyword evidence="2" id="KW-1003">Cell membrane</keyword>
<feature type="transmembrane region" description="Helical" evidence="7">
    <location>
        <begin position="1068"/>
        <end position="1086"/>
    </location>
</feature>
<keyword evidence="6" id="KW-0175">Coiled coil</keyword>
<dbReference type="RefSeq" id="WP_097840069.1">
    <property type="nucleotide sequence ID" value="NZ_NMTY01000026.1"/>
</dbReference>
<keyword evidence="3 7" id="KW-0812">Transmembrane</keyword>
<feature type="transmembrane region" description="Helical" evidence="7">
    <location>
        <begin position="660"/>
        <end position="683"/>
    </location>
</feature>
<feature type="coiled-coil region" evidence="6">
    <location>
        <begin position="393"/>
        <end position="420"/>
    </location>
</feature>
<evidence type="ECO:0000256" key="7">
    <source>
        <dbReference type="SAM" id="Phobius"/>
    </source>
</evidence>
<feature type="coiled-coil region" evidence="6">
    <location>
        <begin position="502"/>
        <end position="543"/>
    </location>
</feature>
<evidence type="ECO:0000313" key="11">
    <source>
        <dbReference type="Proteomes" id="UP000220005"/>
    </source>
</evidence>
<evidence type="ECO:0000313" key="10">
    <source>
        <dbReference type="EMBL" id="PDX80531.1"/>
    </source>
</evidence>
<feature type="domain" description="MacB-like periplasmic core" evidence="9">
    <location>
        <begin position="743"/>
        <end position="930"/>
    </location>
</feature>
<feature type="transmembrane region" description="Helical" evidence="7">
    <location>
        <begin position="739"/>
        <end position="759"/>
    </location>
</feature>
<comment type="subcellular location">
    <subcellularLocation>
        <location evidence="1">Cell membrane</location>
        <topology evidence="1">Multi-pass membrane protein</topology>
    </subcellularLocation>
</comment>
<dbReference type="PANTHER" id="PTHR30287:SF1">
    <property type="entry name" value="INNER MEMBRANE PROTEIN"/>
    <property type="match status" value="1"/>
</dbReference>
<feature type="transmembrane region" description="Helical" evidence="7">
    <location>
        <begin position="568"/>
        <end position="590"/>
    </location>
</feature>
<evidence type="ECO:0000256" key="4">
    <source>
        <dbReference type="ARBA" id="ARBA00022989"/>
    </source>
</evidence>
<keyword evidence="5 7" id="KW-0472">Membrane</keyword>
<accession>A0A2A7ANB6</accession>
<feature type="domain" description="ABC3 transporter permease C-terminal" evidence="8">
    <location>
        <begin position="977"/>
        <end position="1094"/>
    </location>
</feature>
<protein>
    <submittedName>
        <fullName evidence="10">ABC transporter permease</fullName>
    </submittedName>
</protein>
<evidence type="ECO:0000259" key="9">
    <source>
        <dbReference type="Pfam" id="PF12704"/>
    </source>
</evidence>
<evidence type="ECO:0000259" key="8">
    <source>
        <dbReference type="Pfam" id="PF02687"/>
    </source>
</evidence>
<evidence type="ECO:0000256" key="3">
    <source>
        <dbReference type="ARBA" id="ARBA00022692"/>
    </source>
</evidence>
<sequence>MQKSYRKNILRDFKGNLSRFLSLFGIVALGVIILTGLVSFAPSMRIAGQKYYVEQNVFDLRILSTLGLSEDDIAAISATDGVTAVEAVKYLDVEGHWSGTDEPAVLRVQQLPADPDADTAENMNRLVLQAGQMPKAADECVVHVMGHGEEVPLGTTLTLPDDTDGLTRTTYTVVGQVQDPQYFSANQETSTAGDGVLDALVFVPDRSLDLDYYTACYVKAKNADQYDNYSDEYQAAVDAVADRLTSISDAQCVARREALIDDANAKLADAKQTYSEQKAEAERQFAEAEQKLADAEAQLASAKAQLEQGEAEYTSGKEQLAQQQAALPDTMQSGADEVLSGEEQVLEFEDQLQQIELLVNLKQVADPLLGYAETALNNAQKALDEAEPADEEYTELRDALAKAQAAYDNISGQLNGYQQQLDAGKQQMYAQGLISSPSLSNTELVTEAKAALRKMKLQLLQGQLQLSTGTAAATSAFAAAQQQLADARTRLDDGWAEYDSGKEQLEASRTEYETQKAEAQQKLADGQKQIDDAEEQISDIQSGTWYVLDRGSTMSFASFEQYADRMDAIARVFPVFFFLVAALVASTTMTRMVDENRLQMGTLKALGYSNTMIAGKYLLYGLAASVSGSIFGMVVGFIVFPTIIWQAYQTVMFQMPTFSLQFYPGMAAGSVLLSAAVIGIATWESCHASLKEKTAALLLPRAPVAGKRIFLEYITPLWKHMSFSQKTTARNLFRYKKRFFMTVLGVAGCTALLLIGFGIQDSILPMLTKQTTELSHSDLTISLSDEKAFTVENGVIDVLDASADVTSFGRFYTKSVTLYNADGDQQTISLVAAEDESQMTDYFTFRTRQGHKAISFDDSSVILTEKTAELLGLAVGDPFEVELSDGSRQTLTLTGITENYVFTRLYLSQTQLKRLTGGTLPAWNTLYAQTSCPDTDARNALRTDLLACNYVGSVSFIEDTTEMFDNLIGCLNYVVILVIVCAAALAAVVLYNLISVNLGERKKELATIKVLGFYDKEVYRYIFREIDLLALIGSLVGLALGVPLHQFIIRTVEMDQMMFIRAAAPRSYLFSVALTLFFTVVVCRLMRRHIKKISMVESMKAPE</sequence>
<dbReference type="EMBL" id="NMTY01000026">
    <property type="protein sequence ID" value="PDX80531.1"/>
    <property type="molecule type" value="Genomic_DNA"/>
</dbReference>
<evidence type="ECO:0000256" key="6">
    <source>
        <dbReference type="SAM" id="Coils"/>
    </source>
</evidence>
<comment type="caution">
    <text evidence="10">The sequence shown here is derived from an EMBL/GenBank/DDBJ whole genome shotgun (WGS) entry which is preliminary data.</text>
</comment>
<feature type="transmembrane region" description="Helical" evidence="7">
    <location>
        <begin position="973"/>
        <end position="994"/>
    </location>
</feature>
<keyword evidence="4 7" id="KW-1133">Transmembrane helix</keyword>
<gene>
    <name evidence="10" type="ORF">CGS58_11920</name>
</gene>
<dbReference type="AlphaFoldDB" id="A0A2A7ANB6"/>